<feature type="region of interest" description="Disordered" evidence="4">
    <location>
        <begin position="477"/>
        <end position="640"/>
    </location>
</feature>
<dbReference type="FunFam" id="3.40.50.300:FF:000149">
    <property type="entry name" value="Nuclear valosin-containing protein-like"/>
    <property type="match status" value="1"/>
</dbReference>
<dbReference type="InterPro" id="IPR038100">
    <property type="entry name" value="NLV2_N_sf"/>
</dbReference>
<dbReference type="SUPFAM" id="SSF52540">
    <property type="entry name" value="P-loop containing nucleoside triphosphate hydrolases"/>
    <property type="match status" value="2"/>
</dbReference>
<name>A0A7R8UH01_HERIL</name>
<protein>
    <recommendedName>
        <fullName evidence="5">AAA+ ATPase domain-containing protein</fullName>
    </recommendedName>
</protein>
<dbReference type="GO" id="GO:1990275">
    <property type="term" value="F:preribosome binding"/>
    <property type="evidence" value="ECO:0007669"/>
    <property type="project" value="TreeGrafter"/>
</dbReference>
<dbReference type="GO" id="GO:0042254">
    <property type="term" value="P:ribosome biogenesis"/>
    <property type="evidence" value="ECO:0007669"/>
    <property type="project" value="TreeGrafter"/>
</dbReference>
<evidence type="ECO:0000313" key="7">
    <source>
        <dbReference type="Proteomes" id="UP000594454"/>
    </source>
</evidence>
<dbReference type="Pfam" id="PF17862">
    <property type="entry name" value="AAA_lid_3"/>
    <property type="match status" value="2"/>
</dbReference>
<feature type="compositionally biased region" description="Basic and acidic residues" evidence="4">
    <location>
        <begin position="605"/>
        <end position="615"/>
    </location>
</feature>
<keyword evidence="3" id="KW-0067">ATP-binding</keyword>
<dbReference type="FunFam" id="3.40.50.300:FF:000600">
    <property type="entry name" value="Nuclear valosin-containing protein-like"/>
    <property type="match status" value="1"/>
</dbReference>
<feature type="compositionally biased region" description="Polar residues" evidence="4">
    <location>
        <begin position="159"/>
        <end position="170"/>
    </location>
</feature>
<keyword evidence="2" id="KW-0547">Nucleotide-binding</keyword>
<keyword evidence="7" id="KW-1185">Reference proteome</keyword>
<dbReference type="InterPro" id="IPR031996">
    <property type="entry name" value="NVL2_nucleolin-bd"/>
</dbReference>
<feature type="compositionally biased region" description="Basic and acidic residues" evidence="4">
    <location>
        <begin position="580"/>
        <end position="593"/>
    </location>
</feature>
<accession>A0A7R8UH01</accession>
<reference evidence="6 7" key="1">
    <citation type="submission" date="2020-11" db="EMBL/GenBank/DDBJ databases">
        <authorList>
            <person name="Wallbank WR R."/>
            <person name="Pardo Diaz C."/>
            <person name="Kozak K."/>
            <person name="Martin S."/>
            <person name="Jiggins C."/>
            <person name="Moest M."/>
            <person name="Warren A I."/>
            <person name="Generalovic N T."/>
            <person name="Byers J.R.P. K."/>
            <person name="Montejo-Kovacevich G."/>
            <person name="Yen C E."/>
        </authorList>
    </citation>
    <scope>NUCLEOTIDE SEQUENCE [LARGE SCALE GENOMIC DNA]</scope>
</reference>
<dbReference type="AlphaFoldDB" id="A0A7R8UH01"/>
<dbReference type="EMBL" id="LR899010">
    <property type="protein sequence ID" value="CAD7080705.1"/>
    <property type="molecule type" value="Genomic_DNA"/>
</dbReference>
<feature type="compositionally biased region" description="Polar residues" evidence="4">
    <location>
        <begin position="185"/>
        <end position="199"/>
    </location>
</feature>
<dbReference type="InterPro" id="IPR041569">
    <property type="entry name" value="AAA_lid_3"/>
</dbReference>
<feature type="region of interest" description="Disordered" evidence="4">
    <location>
        <begin position="73"/>
        <end position="107"/>
    </location>
</feature>
<dbReference type="InterPro" id="IPR003959">
    <property type="entry name" value="ATPase_AAA_core"/>
</dbReference>
<gene>
    <name evidence="6" type="ORF">HERILL_LOCUS3846</name>
</gene>
<organism evidence="6 7">
    <name type="scientific">Hermetia illucens</name>
    <name type="common">Black soldier fly</name>
    <dbReference type="NCBI Taxonomy" id="343691"/>
    <lineage>
        <taxon>Eukaryota</taxon>
        <taxon>Metazoa</taxon>
        <taxon>Ecdysozoa</taxon>
        <taxon>Arthropoda</taxon>
        <taxon>Hexapoda</taxon>
        <taxon>Insecta</taxon>
        <taxon>Pterygota</taxon>
        <taxon>Neoptera</taxon>
        <taxon>Endopterygota</taxon>
        <taxon>Diptera</taxon>
        <taxon>Brachycera</taxon>
        <taxon>Stratiomyomorpha</taxon>
        <taxon>Stratiomyidae</taxon>
        <taxon>Hermetiinae</taxon>
        <taxon>Hermetia</taxon>
    </lineage>
</organism>
<dbReference type="InterPro" id="IPR003593">
    <property type="entry name" value="AAA+_ATPase"/>
</dbReference>
<dbReference type="SMART" id="SM00382">
    <property type="entry name" value="AAA"/>
    <property type="match status" value="2"/>
</dbReference>
<dbReference type="OrthoDB" id="27435at2759"/>
<dbReference type="Pfam" id="PF00004">
    <property type="entry name" value="AAA"/>
    <property type="match status" value="2"/>
</dbReference>
<dbReference type="PROSITE" id="PS00674">
    <property type="entry name" value="AAA"/>
    <property type="match status" value="2"/>
</dbReference>
<dbReference type="InParanoid" id="A0A7R8UH01"/>
<comment type="similarity">
    <text evidence="1">Belongs to the AAA ATPase family.</text>
</comment>
<dbReference type="Gene3D" id="1.10.10.2010">
    <property type="match status" value="1"/>
</dbReference>
<dbReference type="Gene3D" id="3.40.50.300">
    <property type="entry name" value="P-loop containing nucleotide triphosphate hydrolases"/>
    <property type="match status" value="2"/>
</dbReference>
<dbReference type="InterPro" id="IPR027417">
    <property type="entry name" value="P-loop_NTPase"/>
</dbReference>
<sequence length="979" mass="107081">MNTKFKKSKQILYDPFIIPRVKKYLEENVHQTYVDVAVMARQLQERYREYSRRKVGPFRMLVEQAYRTVLHSYGLDSNPSSDENENEGDGSDVEMMEGDNSVTNHLNNTLTDMYSKNAQKNDNELIDISSDESGNEAEKKSNSGIITIERPAEGPGTQGKLTITKVSRNGSKVPESEPPKGGRTPPSSGNGGDTASSKMQPLGSGPPRAKKYKKEVRAKASSCVFQDMGGMDRVLKELCELMFHMKHPDIYNHIGVNPPRGILLHGPPGCGKTRLANAIAGQLEIPIIDVPATELIGGVSGESEERIRDVFEQAAASAPCVLFIDEIDAISSNRINAQKDMERRIVAQLISSLDALSKMQGGKQVLVVGATNRPEVLDPALRRVGRFDHEISLGIPDRDEREEILITICDGLCLESPMDFRKLAELTPGYVGADLVALTARAASLAIKRAFLEVHRKKQEEAAKNIPIVDLLEDTESAKENGNKQTQGSVEKESAQVEASGEDPENLEVTIITDNDVVVDGEEPQTEKPSSDGTSAPKEVQETGDAKVESTAEAKANGDGEKTTSEVTPTAAGVTPQTSEEEKKDEGTEKMETEQADGVVATNDKQIDKDEKTAPAEEVVDAIDLDELPDEPEQTAEKPRSKDITLFELLGWLQEDTDVIMGNQLDNIFITLEDFKNAIKTTVPSAKREGFITVPDVTWDDIGSLRNIREELQLAVLAPVKFPEKLKALGLTAPSGVLLCGPPGCGKTLLAKAIANEAGINFISVKGPELMNMYVGESERAVRQCFQRARNSQPCVIFFDEFDSLCPRRSDATDGGSATRVVNQLLTEMDGVEDRKGVFLMAASNRPDIIDPAVLRPGRLDTVLYVGLPKRQDRIEIMQALTKNGSEPALDEDVDLNEIADMTEGFTGADLSGLIRQAALLRLKESISGNTEDGDQITIHNKHFVQALSLTKPSVSAEDQKIYEKLRLKYAAPRSTQIC</sequence>
<dbReference type="Proteomes" id="UP000594454">
    <property type="component" value="Chromosome 2"/>
</dbReference>
<dbReference type="Pfam" id="PF16725">
    <property type="entry name" value="Nucleolin_bd"/>
    <property type="match status" value="1"/>
</dbReference>
<feature type="compositionally biased region" description="Acidic residues" evidence="4">
    <location>
        <begin position="618"/>
        <end position="634"/>
    </location>
</feature>
<dbReference type="GO" id="GO:0003723">
    <property type="term" value="F:RNA binding"/>
    <property type="evidence" value="ECO:0007669"/>
    <property type="project" value="TreeGrafter"/>
</dbReference>
<dbReference type="GO" id="GO:0005634">
    <property type="term" value="C:nucleus"/>
    <property type="evidence" value="ECO:0007669"/>
    <property type="project" value="TreeGrafter"/>
</dbReference>
<feature type="compositionally biased region" description="Acidic residues" evidence="4">
    <location>
        <begin position="82"/>
        <end position="97"/>
    </location>
</feature>
<dbReference type="GO" id="GO:0005524">
    <property type="term" value="F:ATP binding"/>
    <property type="evidence" value="ECO:0007669"/>
    <property type="project" value="UniProtKB-KW"/>
</dbReference>
<dbReference type="InterPro" id="IPR050168">
    <property type="entry name" value="AAA_ATPase_domain"/>
</dbReference>
<dbReference type="Gene3D" id="1.10.8.60">
    <property type="match status" value="2"/>
</dbReference>
<feature type="domain" description="AAA+ ATPase" evidence="5">
    <location>
        <begin position="258"/>
        <end position="397"/>
    </location>
</feature>
<feature type="compositionally biased region" description="Basic and acidic residues" evidence="4">
    <location>
        <begin position="539"/>
        <end position="564"/>
    </location>
</feature>
<evidence type="ECO:0000256" key="2">
    <source>
        <dbReference type="ARBA" id="ARBA00022741"/>
    </source>
</evidence>
<dbReference type="InterPro" id="IPR003960">
    <property type="entry name" value="ATPase_AAA_CS"/>
</dbReference>
<dbReference type="PANTHER" id="PTHR23077">
    <property type="entry name" value="AAA-FAMILY ATPASE"/>
    <property type="match status" value="1"/>
</dbReference>
<evidence type="ECO:0000256" key="4">
    <source>
        <dbReference type="SAM" id="MobiDB-lite"/>
    </source>
</evidence>
<feature type="domain" description="AAA+ ATPase" evidence="5">
    <location>
        <begin position="733"/>
        <end position="870"/>
    </location>
</feature>
<dbReference type="CDD" id="cd19530">
    <property type="entry name" value="RecA-like_NVL_r2-like"/>
    <property type="match status" value="1"/>
</dbReference>
<dbReference type="PANTHER" id="PTHR23077:SF171">
    <property type="entry name" value="NUCLEAR VALOSIN-CONTAINING PROTEIN-LIKE"/>
    <property type="match status" value="1"/>
</dbReference>
<evidence type="ECO:0000256" key="1">
    <source>
        <dbReference type="ARBA" id="ARBA00006914"/>
    </source>
</evidence>
<feature type="region of interest" description="Disordered" evidence="4">
    <location>
        <begin position="127"/>
        <end position="213"/>
    </location>
</feature>
<dbReference type="GO" id="GO:0016887">
    <property type="term" value="F:ATP hydrolysis activity"/>
    <property type="evidence" value="ECO:0007669"/>
    <property type="project" value="InterPro"/>
</dbReference>
<evidence type="ECO:0000313" key="6">
    <source>
        <dbReference type="EMBL" id="CAD7080705.1"/>
    </source>
</evidence>
<proteinExistence type="inferred from homology"/>
<evidence type="ECO:0000256" key="3">
    <source>
        <dbReference type="ARBA" id="ARBA00022840"/>
    </source>
</evidence>
<evidence type="ECO:0000259" key="5">
    <source>
        <dbReference type="SMART" id="SM00382"/>
    </source>
</evidence>
<dbReference type="FunCoup" id="A0A7R8UH01">
    <property type="interactions" value="2488"/>
</dbReference>